<feature type="non-terminal residue" evidence="1">
    <location>
        <position position="81"/>
    </location>
</feature>
<evidence type="ECO:0000313" key="2">
    <source>
        <dbReference type="Proteomes" id="UP000285262"/>
    </source>
</evidence>
<name>A0A415FSZ0_BIFAD</name>
<organism evidence="1 2">
    <name type="scientific">Bifidobacterium adolescentis</name>
    <dbReference type="NCBI Taxonomy" id="1680"/>
    <lineage>
        <taxon>Bacteria</taxon>
        <taxon>Bacillati</taxon>
        <taxon>Actinomycetota</taxon>
        <taxon>Actinomycetes</taxon>
        <taxon>Bifidobacteriales</taxon>
        <taxon>Bifidobacteriaceae</taxon>
        <taxon>Bifidobacterium</taxon>
    </lineage>
</organism>
<dbReference type="EMBL" id="QRNG01000007">
    <property type="protein sequence ID" value="RHK25970.1"/>
    <property type="molecule type" value="Genomic_DNA"/>
</dbReference>
<accession>A0A415FSZ0</accession>
<gene>
    <name evidence="1" type="ORF">DW072_05315</name>
</gene>
<evidence type="ECO:0000313" key="1">
    <source>
        <dbReference type="EMBL" id="RHK25970.1"/>
    </source>
</evidence>
<dbReference type="AlphaFoldDB" id="A0A415FSZ0"/>
<reference evidence="1 2" key="1">
    <citation type="submission" date="2018-08" db="EMBL/GenBank/DDBJ databases">
        <title>A genome reference for cultivated species of the human gut microbiota.</title>
        <authorList>
            <person name="Zou Y."/>
            <person name="Xue W."/>
            <person name="Luo G."/>
        </authorList>
    </citation>
    <scope>NUCLEOTIDE SEQUENCE [LARGE SCALE GENOMIC DNA]</scope>
    <source>
        <strain evidence="1 2">AF45-19</strain>
    </source>
</reference>
<dbReference type="Proteomes" id="UP000285262">
    <property type="component" value="Unassembled WGS sequence"/>
</dbReference>
<comment type="caution">
    <text evidence="1">The sequence shown here is derived from an EMBL/GenBank/DDBJ whole genome shotgun (WGS) entry which is preliminary data.</text>
</comment>
<protein>
    <submittedName>
        <fullName evidence="1">Alpha-arabinofuranosidase</fullName>
    </submittedName>
</protein>
<sequence length="81" mass="8810">MSANYSLLCYTREATGREEANNEDIAYSMHLALRSGDDAEWQPLNENYGIFFAAGVPIAAATAESRRACTAAARFAADPFD</sequence>
<proteinExistence type="predicted"/>